<evidence type="ECO:0000313" key="4">
    <source>
        <dbReference type="Proteomes" id="UP000669887"/>
    </source>
</evidence>
<dbReference type="AlphaFoldDB" id="A0AAW4JKB0"/>
<feature type="compositionally biased region" description="Gly residues" evidence="1">
    <location>
        <begin position="144"/>
        <end position="171"/>
    </location>
</feature>
<dbReference type="InterPro" id="IPR008613">
    <property type="entry name" value="Excalibur_Ca-bd_domain"/>
</dbReference>
<feature type="region of interest" description="Disordered" evidence="1">
    <location>
        <begin position="37"/>
        <end position="105"/>
    </location>
</feature>
<reference evidence="3" key="1">
    <citation type="submission" date="2021-03" db="EMBL/GenBank/DDBJ databases">
        <title>X isolated from Micromonospora tulbaghiae.</title>
        <authorList>
            <person name="Stennett H.L."/>
        </authorList>
    </citation>
    <scope>NUCLEOTIDE SEQUENCE</scope>
    <source>
        <strain evidence="3">28M1-20</strain>
    </source>
</reference>
<proteinExistence type="predicted"/>
<comment type="caution">
    <text evidence="3">The sequence shown here is derived from an EMBL/GenBank/DDBJ whole genome shotgun (WGS) entry which is preliminary data.</text>
</comment>
<feature type="compositionally biased region" description="Low complexity" evidence="1">
    <location>
        <begin position="51"/>
        <end position="93"/>
    </location>
</feature>
<dbReference type="SMART" id="SM00894">
    <property type="entry name" value="Excalibur"/>
    <property type="match status" value="2"/>
</dbReference>
<feature type="compositionally biased region" description="Basic and acidic residues" evidence="1">
    <location>
        <begin position="123"/>
        <end position="138"/>
    </location>
</feature>
<feature type="region of interest" description="Disordered" evidence="1">
    <location>
        <begin position="118"/>
        <end position="196"/>
    </location>
</feature>
<gene>
    <name evidence="3" type="ORF">J5U46_04300</name>
</gene>
<evidence type="ECO:0000256" key="1">
    <source>
        <dbReference type="SAM" id="MobiDB-lite"/>
    </source>
</evidence>
<dbReference type="Pfam" id="PF05901">
    <property type="entry name" value="Excalibur"/>
    <property type="match status" value="2"/>
</dbReference>
<feature type="domain" description="Excalibur calcium-binding" evidence="2">
    <location>
        <begin position="174"/>
        <end position="211"/>
    </location>
</feature>
<dbReference type="Proteomes" id="UP000669887">
    <property type="component" value="Unassembled WGS sequence"/>
</dbReference>
<accession>A0AAW4JKB0</accession>
<organism evidence="3 4">
    <name type="scientific">Micromonospora tulbaghiae</name>
    <dbReference type="NCBI Taxonomy" id="479978"/>
    <lineage>
        <taxon>Bacteria</taxon>
        <taxon>Bacillati</taxon>
        <taxon>Actinomycetota</taxon>
        <taxon>Actinomycetes</taxon>
        <taxon>Micromonosporales</taxon>
        <taxon>Micromonosporaceae</taxon>
        <taxon>Micromonospora</taxon>
    </lineage>
</organism>
<dbReference type="EMBL" id="JAGFVQ010000005">
    <property type="protein sequence ID" value="MBO4139377.1"/>
    <property type="molecule type" value="Genomic_DNA"/>
</dbReference>
<protein>
    <submittedName>
        <fullName evidence="3">Excalibur calcium-binding domain-containing protein</fullName>
    </submittedName>
</protein>
<name>A0AAW4JKB0_9ACTN</name>
<evidence type="ECO:0000259" key="2">
    <source>
        <dbReference type="SMART" id="SM00894"/>
    </source>
</evidence>
<evidence type="ECO:0000313" key="3">
    <source>
        <dbReference type="EMBL" id="MBO4139377.1"/>
    </source>
</evidence>
<feature type="domain" description="Excalibur calcium-binding" evidence="2">
    <location>
        <begin position="107"/>
        <end position="143"/>
    </location>
</feature>
<sequence>MPLAAPPRPSWWSRRSAAIRAFLGLACSGALLGIAMTGCSTSEPSGSPEKAVAQEVPTVAAPTTAAPSPEVSTVSPEPSPSPTTAAPTTAKPASKPKPRKTTAPAVYYKNCDAVRAAGKAPLRRGEPGYRTGLDRDLDGEACEPGGGNGSSGGGSTGGGSTGGGGSSGGGNDPRFGTCKEANANGYGPYRQGKDPEYYWYIDRDNDGTVCE</sequence>